<dbReference type="Proteomes" id="UP000214720">
    <property type="component" value="Unassembled WGS sequence"/>
</dbReference>
<evidence type="ECO:0000313" key="2">
    <source>
        <dbReference type="Proteomes" id="UP000214720"/>
    </source>
</evidence>
<accession>A0A226X0C1</accession>
<sequence>MWPLSDSTFDNQAYTDRFNRQLHPEERQWATDNASKFAQFYKDQTGQTITADQAQQMLLANGYRLVDAAASKGPGGDVTAVQFISENASGMFRAASAEYNSPFLYGNADRSLSPEQQALPGATPHPAVGIAAGGALAMFAVGAYAPVVATGWAINSAYDFGGDTIAYLTHLSNGAPDISKSLTVGAVAGIAGPFALPLNTLGGGLGSKIVVGTYNGILNGTAAFGGNAVATPSNDPSPNAATGAASYGIGTAAQTLMPGGAATLRTILFRSCLARLKQQFKIQVRSDYENFG</sequence>
<organism evidence="1 2">
    <name type="scientific">Caballeronia sordidicola</name>
    <name type="common">Burkholderia sordidicola</name>
    <dbReference type="NCBI Taxonomy" id="196367"/>
    <lineage>
        <taxon>Bacteria</taxon>
        <taxon>Pseudomonadati</taxon>
        <taxon>Pseudomonadota</taxon>
        <taxon>Betaproteobacteria</taxon>
        <taxon>Burkholderiales</taxon>
        <taxon>Burkholderiaceae</taxon>
        <taxon>Caballeronia</taxon>
    </lineage>
</organism>
<dbReference type="EMBL" id="MTHB01000111">
    <property type="protein sequence ID" value="OXC76874.1"/>
    <property type="molecule type" value="Genomic_DNA"/>
</dbReference>
<name>A0A226X0C1_CABSO</name>
<proteinExistence type="predicted"/>
<dbReference type="AlphaFoldDB" id="A0A226X0C1"/>
<gene>
    <name evidence="1" type="ORF">BSU04_19835</name>
</gene>
<comment type="caution">
    <text evidence="1">The sequence shown here is derived from an EMBL/GenBank/DDBJ whole genome shotgun (WGS) entry which is preliminary data.</text>
</comment>
<protein>
    <submittedName>
        <fullName evidence="1">Large exoproteins involved in heme utilization or adhesion</fullName>
    </submittedName>
</protein>
<reference evidence="2" key="1">
    <citation type="submission" date="2017-01" db="EMBL/GenBank/DDBJ databases">
        <title>Genome Analysis of Deinococcus marmoris KOPRI26562.</title>
        <authorList>
            <person name="Kim J.H."/>
            <person name="Oh H.-M."/>
        </authorList>
    </citation>
    <scope>NUCLEOTIDE SEQUENCE [LARGE SCALE GENOMIC DNA]</scope>
    <source>
        <strain evidence="2">PAMC 26633</strain>
    </source>
</reference>
<evidence type="ECO:0000313" key="1">
    <source>
        <dbReference type="EMBL" id="OXC76874.1"/>
    </source>
</evidence>